<accession>A0A845QV45</accession>
<evidence type="ECO:0008006" key="4">
    <source>
        <dbReference type="Google" id="ProtNLM"/>
    </source>
</evidence>
<dbReference type="AlphaFoldDB" id="A0A845QV45"/>
<dbReference type="RefSeq" id="WP_160196605.1">
    <property type="nucleotide sequence ID" value="NZ_QXXA01000005.1"/>
</dbReference>
<feature type="transmembrane region" description="Helical" evidence="1">
    <location>
        <begin position="6"/>
        <end position="26"/>
    </location>
</feature>
<dbReference type="EMBL" id="QXXA01000005">
    <property type="protein sequence ID" value="NBI06111.1"/>
    <property type="molecule type" value="Genomic_DNA"/>
</dbReference>
<keyword evidence="1" id="KW-1133">Transmembrane helix</keyword>
<protein>
    <recommendedName>
        <fullName evidence="4">RadC-like JAB domain-containing protein</fullName>
    </recommendedName>
</protein>
<evidence type="ECO:0000313" key="3">
    <source>
        <dbReference type="Proteomes" id="UP000467132"/>
    </source>
</evidence>
<comment type="caution">
    <text evidence="2">The sequence shown here is derived from an EMBL/GenBank/DDBJ whole genome shotgun (WGS) entry which is preliminary data.</text>
</comment>
<name>A0A845QV45_9CLOT</name>
<proteinExistence type="predicted"/>
<sequence>MYFEILILIVVIGLSVIFYEIFKLLYYMRPNKIAHYYYKYRRKKFNNDKELKKHMNPKGGFYTIDKKLSETPELVASLLKYKKHEWIVLAFVKNDRVECIWANKGKDSKSVGLILSFDNIVRLAKDNNYTSILMFHNHPNPNPNMYNCTQPSDRDLETVNEWSNICKKSEVNLTVYICERGVSYKY</sequence>
<gene>
    <name evidence="2" type="ORF">D3Z33_04450</name>
</gene>
<dbReference type="Gene3D" id="3.40.140.10">
    <property type="entry name" value="Cytidine Deaminase, domain 2"/>
    <property type="match status" value="1"/>
</dbReference>
<dbReference type="Proteomes" id="UP000467132">
    <property type="component" value="Unassembled WGS sequence"/>
</dbReference>
<keyword evidence="1" id="KW-0812">Transmembrane</keyword>
<evidence type="ECO:0000256" key="1">
    <source>
        <dbReference type="SAM" id="Phobius"/>
    </source>
</evidence>
<organism evidence="2 3">
    <name type="scientific">Senegalia massiliensis</name>
    <dbReference type="NCBI Taxonomy" id="1720316"/>
    <lineage>
        <taxon>Bacteria</taxon>
        <taxon>Bacillati</taxon>
        <taxon>Bacillota</taxon>
        <taxon>Clostridia</taxon>
        <taxon>Eubacteriales</taxon>
        <taxon>Clostridiaceae</taxon>
        <taxon>Senegalia</taxon>
    </lineage>
</organism>
<evidence type="ECO:0000313" key="2">
    <source>
        <dbReference type="EMBL" id="NBI06111.1"/>
    </source>
</evidence>
<keyword evidence="1" id="KW-0472">Membrane</keyword>
<reference evidence="2 3" key="1">
    <citation type="submission" date="2018-08" db="EMBL/GenBank/DDBJ databases">
        <title>Murine metabolic-syndrome-specific gut microbial biobank.</title>
        <authorList>
            <person name="Liu C."/>
        </authorList>
    </citation>
    <scope>NUCLEOTIDE SEQUENCE [LARGE SCALE GENOMIC DNA]</scope>
    <source>
        <strain evidence="2 3">583</strain>
    </source>
</reference>
<keyword evidence="3" id="KW-1185">Reference proteome</keyword>